<protein>
    <submittedName>
        <fullName evidence="1">DUF3604 domain-containing protein</fullName>
    </submittedName>
</protein>
<accession>A0ABT3TIF6</accession>
<organism evidence="1 2">
    <name type="scientific">Candidatus Litorirhabdus singularis</name>
    <dbReference type="NCBI Taxonomy" id="2518993"/>
    <lineage>
        <taxon>Bacteria</taxon>
        <taxon>Pseudomonadati</taxon>
        <taxon>Pseudomonadota</taxon>
        <taxon>Gammaproteobacteria</taxon>
        <taxon>Cellvibrionales</taxon>
        <taxon>Halieaceae</taxon>
        <taxon>Candidatus Litorirhabdus</taxon>
    </lineage>
</organism>
<dbReference type="Proteomes" id="UP001143362">
    <property type="component" value="Unassembled WGS sequence"/>
</dbReference>
<comment type="caution">
    <text evidence="1">The sequence shown here is derived from an EMBL/GenBank/DDBJ whole genome shotgun (WGS) entry which is preliminary data.</text>
</comment>
<name>A0ABT3TIF6_9GAMM</name>
<dbReference type="InterPro" id="IPR022028">
    <property type="entry name" value="DUF3604"/>
</dbReference>
<reference evidence="1" key="1">
    <citation type="submission" date="2019-02" db="EMBL/GenBank/DDBJ databases">
        <authorList>
            <person name="Li S.-H."/>
        </authorList>
    </citation>
    <scope>NUCLEOTIDE SEQUENCE</scope>
    <source>
        <strain evidence="1">IMCC14734</strain>
    </source>
</reference>
<dbReference type="Gene3D" id="3.20.20.140">
    <property type="entry name" value="Metal-dependent hydrolases"/>
    <property type="match status" value="1"/>
</dbReference>
<dbReference type="Pfam" id="PF12228">
    <property type="entry name" value="DUF3604"/>
    <property type="match status" value="1"/>
</dbReference>
<proteinExistence type="predicted"/>
<evidence type="ECO:0000313" key="1">
    <source>
        <dbReference type="EMBL" id="MCX2981526.1"/>
    </source>
</evidence>
<keyword evidence="2" id="KW-1185">Reference proteome</keyword>
<gene>
    <name evidence="1" type="ORF">EYC98_11705</name>
</gene>
<evidence type="ECO:0000313" key="2">
    <source>
        <dbReference type="Proteomes" id="UP001143362"/>
    </source>
</evidence>
<dbReference type="EMBL" id="SHNN01000002">
    <property type="protein sequence ID" value="MCX2981526.1"/>
    <property type="molecule type" value="Genomic_DNA"/>
</dbReference>
<sequence>MLAKSAATLSCKGVLSLALYALLLSYPAAGFERTEDRLPCAHRSETKMALFGDLHVHTSYSFDSYISSQRNTPWDAYRYAKGEAITLSDADGEQTLQAQLQRPLDFTGITDHAEFLGPINICTTDSSAAGYWFPYCVLTRSNIYVLQLLAANYWASLGVLSETNDGDREASFVCQMSDCDGAHNATWQLIQQAAEEHYDRSSDCSFTTFVAYEYTDAPGGKNLHRNVVFRNENVTATAISTYDTGSRNVPELWSRLRAECLDDDVNCDVMAIPHNSNLSGGLMFPDPASEQEARDRLRLEPLFELIQHKAASECRFDRLLGRGLATEDELCDFEQAKSDNLTMLATVFGKVRTASAAPVGLDDFGRRNMVRNALKDGLALEQSSGINPFQMGFIGSTDTHSATPGGAEENNYVGHLGRRDAGYRNIQDHFFDNPGGLAVVWAEENSRDAIFDSMRERETYATSGTRPIVRFFAGDEIAVDACAQPDMIAQAYRDGVAMGGRLEQPASPRFLISASKDPGSPGNPGNDLQRIQIIKGWVDTGGTTHEHVFDVAGNANNGASVNPANCEPVGSGHEQLCRVWQDPQFNATESAFYYARVLENPSCRWSTLQCQAAGVNPFAADCQTQADARTAEQRDAGAIGDVYSKCCLDPAQEPFYSPVLQERAWTSPIWTSAAH</sequence>